<evidence type="ECO:0000313" key="10">
    <source>
        <dbReference type="Proteomes" id="UP000292445"/>
    </source>
</evidence>
<feature type="transmembrane region" description="Helical" evidence="8">
    <location>
        <begin position="202"/>
        <end position="220"/>
    </location>
</feature>
<protein>
    <recommendedName>
        <fullName evidence="8">Probable membrane transporter protein</fullName>
    </recommendedName>
</protein>
<evidence type="ECO:0000313" key="9">
    <source>
        <dbReference type="EMBL" id="RZS85693.1"/>
    </source>
</evidence>
<feature type="transmembrane region" description="Helical" evidence="8">
    <location>
        <begin position="81"/>
        <end position="100"/>
    </location>
</feature>
<name>A0A4Q7NKY2_9BURK</name>
<dbReference type="InterPro" id="IPR052017">
    <property type="entry name" value="TSUP"/>
</dbReference>
<evidence type="ECO:0000256" key="7">
    <source>
        <dbReference type="ARBA" id="ARBA00023136"/>
    </source>
</evidence>
<dbReference type="EMBL" id="SGXC01000001">
    <property type="protein sequence ID" value="RZS85693.1"/>
    <property type="molecule type" value="Genomic_DNA"/>
</dbReference>
<evidence type="ECO:0000256" key="3">
    <source>
        <dbReference type="ARBA" id="ARBA00022448"/>
    </source>
</evidence>
<feature type="transmembrane region" description="Helical" evidence="8">
    <location>
        <begin position="174"/>
        <end position="196"/>
    </location>
</feature>
<dbReference type="Proteomes" id="UP000292445">
    <property type="component" value="Unassembled WGS sequence"/>
</dbReference>
<evidence type="ECO:0000256" key="2">
    <source>
        <dbReference type="ARBA" id="ARBA00009142"/>
    </source>
</evidence>
<keyword evidence="7 8" id="KW-0472">Membrane</keyword>
<keyword evidence="5 8" id="KW-0812">Transmembrane</keyword>
<feature type="transmembrane region" description="Helical" evidence="8">
    <location>
        <begin position="232"/>
        <end position="252"/>
    </location>
</feature>
<keyword evidence="6 8" id="KW-1133">Transmembrane helix</keyword>
<dbReference type="Pfam" id="PF01925">
    <property type="entry name" value="TauE"/>
    <property type="match status" value="1"/>
</dbReference>
<evidence type="ECO:0000256" key="6">
    <source>
        <dbReference type="ARBA" id="ARBA00022989"/>
    </source>
</evidence>
<feature type="transmembrane region" description="Helical" evidence="8">
    <location>
        <begin position="138"/>
        <end position="162"/>
    </location>
</feature>
<keyword evidence="10" id="KW-1185">Reference proteome</keyword>
<accession>A0A4Q7NKY2</accession>
<sequence length="254" mass="26620">MDALLSLLPVSLPQFALMFAGVAAAYVIFGMAGFGTALVAGPLLANFVPVATIVPLLALLDFAAATASVARDVRHASVGELRRLVPAMVLGSLVGAVVLLRSRPDALLLLLGLFVIAYALYSLSGFRPHRSLPPRSAYVFGTVGGVFSALFGSGGFIYAIYLAGRLRDKNDIRITQSTLIGLATFTRAVFFLAAGVYADSGLLASALMLAPAMLLGTWAGRRITLALSREAFLRLVALVVLASGAVLVVRYFTS</sequence>
<evidence type="ECO:0000256" key="5">
    <source>
        <dbReference type="ARBA" id="ARBA00022692"/>
    </source>
</evidence>
<dbReference type="PANTHER" id="PTHR30269">
    <property type="entry name" value="TRANSMEMBRANE PROTEIN YFCA"/>
    <property type="match status" value="1"/>
</dbReference>
<feature type="transmembrane region" description="Helical" evidence="8">
    <location>
        <begin position="107"/>
        <end position="126"/>
    </location>
</feature>
<gene>
    <name evidence="9" type="ORF">EV675_1723</name>
</gene>
<reference evidence="9 10" key="1">
    <citation type="submission" date="2019-02" db="EMBL/GenBank/DDBJ databases">
        <title>Genomic Encyclopedia of Type Strains, Phase IV (KMG-IV): sequencing the most valuable type-strain genomes for metagenomic binning, comparative biology and taxonomic classification.</title>
        <authorList>
            <person name="Goeker M."/>
        </authorList>
    </citation>
    <scope>NUCLEOTIDE SEQUENCE [LARGE SCALE GENOMIC DNA]</scope>
    <source>
        <strain evidence="9 10">K24</strain>
    </source>
</reference>
<comment type="caution">
    <text evidence="9">The sequence shown here is derived from an EMBL/GenBank/DDBJ whole genome shotgun (WGS) entry which is preliminary data.</text>
</comment>
<comment type="similarity">
    <text evidence="2 8">Belongs to the 4-toluene sulfonate uptake permease (TSUP) (TC 2.A.102) family.</text>
</comment>
<evidence type="ECO:0000256" key="1">
    <source>
        <dbReference type="ARBA" id="ARBA00004651"/>
    </source>
</evidence>
<feature type="transmembrane region" description="Helical" evidence="8">
    <location>
        <begin position="47"/>
        <end position="69"/>
    </location>
</feature>
<organism evidence="9 10">
    <name type="scientific">Pigmentiphaga kullae</name>
    <dbReference type="NCBI Taxonomy" id="151784"/>
    <lineage>
        <taxon>Bacteria</taxon>
        <taxon>Pseudomonadati</taxon>
        <taxon>Pseudomonadota</taxon>
        <taxon>Betaproteobacteria</taxon>
        <taxon>Burkholderiales</taxon>
        <taxon>Alcaligenaceae</taxon>
        <taxon>Pigmentiphaga</taxon>
    </lineage>
</organism>
<feature type="transmembrane region" description="Helical" evidence="8">
    <location>
        <begin position="15"/>
        <end position="40"/>
    </location>
</feature>
<evidence type="ECO:0000256" key="8">
    <source>
        <dbReference type="RuleBase" id="RU363041"/>
    </source>
</evidence>
<evidence type="ECO:0000256" key="4">
    <source>
        <dbReference type="ARBA" id="ARBA00022475"/>
    </source>
</evidence>
<dbReference type="PANTHER" id="PTHR30269:SF32">
    <property type="entry name" value="MEMBRANE TRANSPORTER PROTEIN-RELATED"/>
    <property type="match status" value="1"/>
</dbReference>
<keyword evidence="4 8" id="KW-1003">Cell membrane</keyword>
<dbReference type="RefSeq" id="WP_242621362.1">
    <property type="nucleotide sequence ID" value="NZ_SGXC01000001.1"/>
</dbReference>
<comment type="subcellular location">
    <subcellularLocation>
        <location evidence="1 8">Cell membrane</location>
        <topology evidence="1 8">Multi-pass membrane protein</topology>
    </subcellularLocation>
</comment>
<dbReference type="GO" id="GO:0005886">
    <property type="term" value="C:plasma membrane"/>
    <property type="evidence" value="ECO:0007669"/>
    <property type="project" value="UniProtKB-SubCell"/>
</dbReference>
<dbReference type="InterPro" id="IPR002781">
    <property type="entry name" value="TM_pro_TauE-like"/>
</dbReference>
<dbReference type="AlphaFoldDB" id="A0A4Q7NKY2"/>
<keyword evidence="3" id="KW-0813">Transport</keyword>
<proteinExistence type="inferred from homology"/>